<keyword evidence="3" id="KW-0255">Endonuclease</keyword>
<dbReference type="NCBIfam" id="TIGR00255">
    <property type="entry name" value="YicC/YloC family endoribonuclease"/>
    <property type="match status" value="1"/>
</dbReference>
<organism evidence="8 9">
    <name type="scientific">Candidatus Pandoraea novymonadis</name>
    <dbReference type="NCBI Taxonomy" id="1808959"/>
    <lineage>
        <taxon>Bacteria</taxon>
        <taxon>Pseudomonadati</taxon>
        <taxon>Pseudomonadota</taxon>
        <taxon>Betaproteobacteria</taxon>
        <taxon>Burkholderiales</taxon>
        <taxon>Burkholderiaceae</taxon>
        <taxon>Pandoraea</taxon>
    </lineage>
</organism>
<evidence type="ECO:0000259" key="7">
    <source>
        <dbReference type="Pfam" id="PF08340"/>
    </source>
</evidence>
<dbReference type="EMBL" id="MUHY01000001">
    <property type="protein sequence ID" value="PSB91990.1"/>
    <property type="molecule type" value="Genomic_DNA"/>
</dbReference>
<evidence type="ECO:0000259" key="6">
    <source>
        <dbReference type="Pfam" id="PF03755"/>
    </source>
</evidence>
<accession>A0ABX5FE84</accession>
<comment type="similarity">
    <text evidence="5">Belongs to the YicC/YloC family.</text>
</comment>
<feature type="domain" description="Endoribonuclease YicC-like N-terminal" evidence="6">
    <location>
        <begin position="13"/>
        <end position="170"/>
    </location>
</feature>
<evidence type="ECO:0008006" key="10">
    <source>
        <dbReference type="Google" id="ProtNLM"/>
    </source>
</evidence>
<evidence type="ECO:0000256" key="5">
    <source>
        <dbReference type="ARBA" id="ARBA00035648"/>
    </source>
</evidence>
<proteinExistence type="inferred from homology"/>
<evidence type="ECO:0000256" key="1">
    <source>
        <dbReference type="ARBA" id="ARBA00001968"/>
    </source>
</evidence>
<keyword evidence="2" id="KW-0540">Nuclease</keyword>
<dbReference type="PANTHER" id="PTHR30636">
    <property type="entry name" value="UPF0701 PROTEIN YICC"/>
    <property type="match status" value="1"/>
</dbReference>
<dbReference type="Pfam" id="PF08340">
    <property type="entry name" value="YicC-like_C"/>
    <property type="match status" value="1"/>
</dbReference>
<dbReference type="InterPro" id="IPR005229">
    <property type="entry name" value="YicC/YloC-like"/>
</dbReference>
<evidence type="ECO:0000256" key="2">
    <source>
        <dbReference type="ARBA" id="ARBA00022722"/>
    </source>
</evidence>
<dbReference type="RefSeq" id="WP_245916313.1">
    <property type="nucleotide sequence ID" value="NZ_MUHY01000001.1"/>
</dbReference>
<sequence length="316" mass="36233">MSLHKILMKENHIYSMTGYATLTRTIGLETNASAVNVSIELRSINSRFLDFTFRIPDEMRFCELVLREVLMTNLSRGKVDIRVNVQRSDTGIVGTLDTNVIRHLCELEAKVLEIFPGVERMGTGEILRWPGVLREVVVTSDSLRDVVIEMGRSAIQELLEVRKREGRRLKSNLLEKIDGMEKILREVQPLVPELIERHQKRILDRLKEALGITLFEGSAQPVKEEIADRIRQEVTMYGIRIDICEELTRLETHLKETRHILNNGGVVGKRLDFMMQELNREANTLGSKAVSKELGDASMALKIFIEQMREQVQNLE</sequence>
<feature type="domain" description="Endoribonuclease YicC-like C-terminal" evidence="7">
    <location>
        <begin position="192"/>
        <end position="316"/>
    </location>
</feature>
<comment type="caution">
    <text evidence="8">The sequence shown here is derived from an EMBL/GenBank/DDBJ whole genome shotgun (WGS) entry which is preliminary data.</text>
</comment>
<gene>
    <name evidence="8" type="ORF">BZL35_00214</name>
</gene>
<keyword evidence="9" id="KW-1185">Reference proteome</keyword>
<evidence type="ECO:0000313" key="9">
    <source>
        <dbReference type="Proteomes" id="UP000242660"/>
    </source>
</evidence>
<evidence type="ECO:0000256" key="4">
    <source>
        <dbReference type="ARBA" id="ARBA00022801"/>
    </source>
</evidence>
<dbReference type="InterPro" id="IPR013527">
    <property type="entry name" value="YicC-like_N"/>
</dbReference>
<reference evidence="8 9" key="1">
    <citation type="journal article" date="2017" name="Front. Microbiol.">
        <title>Genome of Ca. Pandoraea novymonadis, an Endosymbiotic Bacterium of the Trypanosomatid Novymonas esmeraldas.</title>
        <authorList>
            <person name="Kostygov A.Y."/>
            <person name="Butenko A."/>
            <person name="Nenarokova A."/>
            <person name="Tashyreva D."/>
            <person name="Flegontov P."/>
            <person name="Lukes J."/>
            <person name="Yurchenko V."/>
        </authorList>
    </citation>
    <scope>NUCLEOTIDE SEQUENCE [LARGE SCALE GENOMIC DNA]</scope>
    <source>
        <strain evidence="8 9">E262</strain>
    </source>
</reference>
<dbReference type="InterPro" id="IPR013551">
    <property type="entry name" value="YicC-like_C"/>
</dbReference>
<dbReference type="PANTHER" id="PTHR30636:SF3">
    <property type="entry name" value="UPF0701 PROTEIN YICC"/>
    <property type="match status" value="1"/>
</dbReference>
<comment type="cofactor">
    <cofactor evidence="1">
        <name>a divalent metal cation</name>
        <dbReference type="ChEBI" id="CHEBI:60240"/>
    </cofactor>
</comment>
<name>A0ABX5FE84_9BURK</name>
<dbReference type="Pfam" id="PF03755">
    <property type="entry name" value="YicC-like_N"/>
    <property type="match status" value="1"/>
</dbReference>
<keyword evidence="4" id="KW-0378">Hydrolase</keyword>
<protein>
    <recommendedName>
        <fullName evidence="10">YicC family protein</fullName>
    </recommendedName>
</protein>
<dbReference type="Proteomes" id="UP000242660">
    <property type="component" value="Unassembled WGS sequence"/>
</dbReference>
<evidence type="ECO:0000256" key="3">
    <source>
        <dbReference type="ARBA" id="ARBA00022759"/>
    </source>
</evidence>
<evidence type="ECO:0000313" key="8">
    <source>
        <dbReference type="EMBL" id="PSB91990.1"/>
    </source>
</evidence>